<keyword evidence="3 11" id="KW-0812">Transmembrane</keyword>
<dbReference type="PANTHER" id="PTHR21229:SF21">
    <property type="entry name" value="OS04G0508600 PROTEIN"/>
    <property type="match status" value="1"/>
</dbReference>
<dbReference type="AlphaFoldDB" id="A0AAW0JGV8"/>
<feature type="transmembrane region" description="Helical" evidence="11">
    <location>
        <begin position="494"/>
        <end position="514"/>
    </location>
</feature>
<dbReference type="PROSITE" id="PS51032">
    <property type="entry name" value="AP2_ERF"/>
    <property type="match status" value="1"/>
</dbReference>
<comment type="caution">
    <text evidence="13">The sequence shown here is derived from an EMBL/GenBank/DDBJ whole genome shotgun (WGS) entry which is preliminary data.</text>
</comment>
<keyword evidence="9" id="KW-0804">Transcription</keyword>
<dbReference type="InterPro" id="IPR009637">
    <property type="entry name" value="GPR107/GPR108-like"/>
</dbReference>
<feature type="transmembrane region" description="Helical" evidence="11">
    <location>
        <begin position="637"/>
        <end position="654"/>
    </location>
</feature>
<dbReference type="Pfam" id="PF06814">
    <property type="entry name" value="GOST_TM"/>
    <property type="match status" value="1"/>
</dbReference>
<gene>
    <name evidence="13" type="primary">Gpr107_3</name>
    <name evidence="13" type="ORF">CFP56_033505</name>
</gene>
<evidence type="ECO:0000256" key="4">
    <source>
        <dbReference type="ARBA" id="ARBA00022729"/>
    </source>
</evidence>
<keyword evidence="5 11" id="KW-1133">Transmembrane helix</keyword>
<dbReference type="Gene3D" id="3.30.730.10">
    <property type="entry name" value="AP2/ERF domain"/>
    <property type="match status" value="1"/>
</dbReference>
<reference evidence="13 14" key="1">
    <citation type="journal article" date="2018" name="Sci. Data">
        <title>The draft genome sequence of cork oak.</title>
        <authorList>
            <person name="Ramos A.M."/>
            <person name="Usie A."/>
            <person name="Barbosa P."/>
            <person name="Barros P.M."/>
            <person name="Capote T."/>
            <person name="Chaves I."/>
            <person name="Simoes F."/>
            <person name="Abreu I."/>
            <person name="Carrasquinho I."/>
            <person name="Faro C."/>
            <person name="Guimaraes J.B."/>
            <person name="Mendonca D."/>
            <person name="Nobrega F."/>
            <person name="Rodrigues L."/>
            <person name="Saibo N.J.M."/>
            <person name="Varela M.C."/>
            <person name="Egas C."/>
            <person name="Matos J."/>
            <person name="Miguel C.M."/>
            <person name="Oliveira M.M."/>
            <person name="Ricardo C.P."/>
            <person name="Goncalves S."/>
        </authorList>
    </citation>
    <scope>NUCLEOTIDE SEQUENCE [LARGE SCALE GENOMIC DNA]</scope>
    <source>
        <strain evidence="14">cv. HL8</strain>
    </source>
</reference>
<name>A0AAW0JGV8_QUESU</name>
<dbReference type="SMART" id="SM00380">
    <property type="entry name" value="AP2"/>
    <property type="match status" value="1"/>
</dbReference>
<dbReference type="Pfam" id="PF21904">
    <property type="entry name" value="CAND6-7_N"/>
    <property type="match status" value="1"/>
</dbReference>
<evidence type="ECO:0000256" key="7">
    <source>
        <dbReference type="ARBA" id="ARBA00023125"/>
    </source>
</evidence>
<feature type="transmembrane region" description="Helical" evidence="11">
    <location>
        <begin position="421"/>
        <end position="439"/>
    </location>
</feature>
<evidence type="ECO:0000256" key="11">
    <source>
        <dbReference type="SAM" id="Phobius"/>
    </source>
</evidence>
<dbReference type="CDD" id="cd00018">
    <property type="entry name" value="AP2"/>
    <property type="match status" value="1"/>
</dbReference>
<evidence type="ECO:0000256" key="2">
    <source>
        <dbReference type="ARBA" id="ARBA00004141"/>
    </source>
</evidence>
<feature type="domain" description="AP2/ERF" evidence="12">
    <location>
        <begin position="66"/>
        <end position="123"/>
    </location>
</feature>
<evidence type="ECO:0000256" key="5">
    <source>
        <dbReference type="ARBA" id="ARBA00022989"/>
    </source>
</evidence>
<dbReference type="GO" id="GO:0005794">
    <property type="term" value="C:Golgi apparatus"/>
    <property type="evidence" value="ECO:0007669"/>
    <property type="project" value="TreeGrafter"/>
</dbReference>
<dbReference type="Pfam" id="PF00847">
    <property type="entry name" value="AP2"/>
    <property type="match status" value="1"/>
</dbReference>
<dbReference type="Proteomes" id="UP000237347">
    <property type="component" value="Unassembled WGS sequence"/>
</dbReference>
<evidence type="ECO:0000256" key="6">
    <source>
        <dbReference type="ARBA" id="ARBA00023015"/>
    </source>
</evidence>
<evidence type="ECO:0000313" key="14">
    <source>
        <dbReference type="Proteomes" id="UP000237347"/>
    </source>
</evidence>
<accession>A0AAW0JGV8</accession>
<dbReference type="SUPFAM" id="SSF54171">
    <property type="entry name" value="DNA-binding domain"/>
    <property type="match status" value="1"/>
</dbReference>
<dbReference type="PRINTS" id="PR00367">
    <property type="entry name" value="ETHRSPELEMNT"/>
</dbReference>
<sequence length="685" mass="77986">MESSKKRKTRGDGFSVAETLAKWRDHNAQLLESSGDDVKRARKLSYKGPKKGCMKGKGRAENLQCNYRGVRQRTLGKWVAEICEPNREKKLWLGTFDTADDAASAYDEAARAMYAAAARLNFPESVSTMSGPTPAGYEASVGESTSSLVKDESTDNGQEELLAFFENELFDVAELMALLENNLDFTDSVLDFGFDVNQLGFPDTEADLPSLVDTEGRDEPIIRNSISSFGYQFSHLKFQSHIHSMGNFNHPLLQLSYALLIISSIPCAVSDIMNAYIINDYRKFIWIHKFGFLKDGHTSISLKDISWKSKNHTAQLNPSSIGFLVSERSSRSSIFNESMFNKDFCILSGNYVKVLFTFEKLTTNSSTYNFATSINEPGDYVLMFGNCQIEFELSMDIHIEMYNLKHGENDFLSAGETNLPMLYFLFFLIYTSFFIIWFFTCIKQRSIIIKIHIIMGALLLFKALAIICAFQDHVDVKKTGTSHGWDVAFDNFQFFKDILLFTVIVLIGNGWFLLKPYIQERDKKVLMIVLPLQLLENIAYAVLVEIGPITKDWFTWILFIYLIDILCCCAVFFTTSSSTKSLREASKKDGNAAKNLEKLILFKQFYMAVVGYLYFTRIGVLAIELMINYRYAWVRDAANEAASLAFYVFIFYNFKAIEGNPYFKIVEDEVEAIDKLLEEDLNSRL</sequence>
<evidence type="ECO:0000256" key="9">
    <source>
        <dbReference type="ARBA" id="ARBA00023163"/>
    </source>
</evidence>
<dbReference type="GO" id="GO:0003677">
    <property type="term" value="F:DNA binding"/>
    <property type="evidence" value="ECO:0007669"/>
    <property type="project" value="UniProtKB-KW"/>
</dbReference>
<dbReference type="EMBL" id="PKMF04000577">
    <property type="protein sequence ID" value="KAK7825336.1"/>
    <property type="molecule type" value="Genomic_DNA"/>
</dbReference>
<feature type="transmembrane region" description="Helical" evidence="11">
    <location>
        <begin position="526"/>
        <end position="547"/>
    </location>
</feature>
<dbReference type="InterPro" id="IPR036955">
    <property type="entry name" value="AP2/ERF_dom_sf"/>
</dbReference>
<feature type="transmembrane region" description="Helical" evidence="11">
    <location>
        <begin position="553"/>
        <end position="573"/>
    </location>
</feature>
<evidence type="ECO:0000313" key="13">
    <source>
        <dbReference type="EMBL" id="KAK7825336.1"/>
    </source>
</evidence>
<feature type="transmembrane region" description="Helical" evidence="11">
    <location>
        <begin position="451"/>
        <end position="474"/>
    </location>
</feature>
<keyword evidence="4" id="KW-0732">Signal</keyword>
<evidence type="ECO:0000259" key="12">
    <source>
        <dbReference type="PROSITE" id="PS51032"/>
    </source>
</evidence>
<dbReference type="GO" id="GO:0005634">
    <property type="term" value="C:nucleus"/>
    <property type="evidence" value="ECO:0007669"/>
    <property type="project" value="UniProtKB-SubCell"/>
</dbReference>
<organism evidence="13 14">
    <name type="scientific">Quercus suber</name>
    <name type="common">Cork oak</name>
    <dbReference type="NCBI Taxonomy" id="58331"/>
    <lineage>
        <taxon>Eukaryota</taxon>
        <taxon>Viridiplantae</taxon>
        <taxon>Streptophyta</taxon>
        <taxon>Embryophyta</taxon>
        <taxon>Tracheophyta</taxon>
        <taxon>Spermatophyta</taxon>
        <taxon>Magnoliopsida</taxon>
        <taxon>eudicotyledons</taxon>
        <taxon>Gunneridae</taxon>
        <taxon>Pentapetalae</taxon>
        <taxon>rosids</taxon>
        <taxon>fabids</taxon>
        <taxon>Fagales</taxon>
        <taxon>Fagaceae</taxon>
        <taxon>Quercus</taxon>
    </lineage>
</organism>
<feature type="transmembrane region" description="Helical" evidence="11">
    <location>
        <begin position="605"/>
        <end position="631"/>
    </location>
</feature>
<keyword evidence="8 11" id="KW-0472">Membrane</keyword>
<evidence type="ECO:0000256" key="10">
    <source>
        <dbReference type="ARBA" id="ARBA00023242"/>
    </source>
</evidence>
<keyword evidence="14" id="KW-1185">Reference proteome</keyword>
<dbReference type="GO" id="GO:0016020">
    <property type="term" value="C:membrane"/>
    <property type="evidence" value="ECO:0007669"/>
    <property type="project" value="UniProtKB-SubCell"/>
</dbReference>
<keyword evidence="7" id="KW-0238">DNA-binding</keyword>
<evidence type="ECO:0000256" key="1">
    <source>
        <dbReference type="ARBA" id="ARBA00004123"/>
    </source>
</evidence>
<evidence type="ECO:0000256" key="8">
    <source>
        <dbReference type="ARBA" id="ARBA00023136"/>
    </source>
</evidence>
<dbReference type="GO" id="GO:0003700">
    <property type="term" value="F:DNA-binding transcription factor activity"/>
    <property type="evidence" value="ECO:0007669"/>
    <property type="project" value="InterPro"/>
</dbReference>
<evidence type="ECO:0000256" key="3">
    <source>
        <dbReference type="ARBA" id="ARBA00022692"/>
    </source>
</evidence>
<protein>
    <submittedName>
        <fullName evidence="13">Protein gpr107</fullName>
    </submittedName>
</protein>
<proteinExistence type="predicted"/>
<dbReference type="InterPro" id="IPR053937">
    <property type="entry name" value="GOST_TM"/>
</dbReference>
<dbReference type="FunFam" id="3.30.730.10:FF:000001">
    <property type="entry name" value="Ethylene-responsive transcription factor 2"/>
    <property type="match status" value="1"/>
</dbReference>
<keyword evidence="10" id="KW-0539">Nucleus</keyword>
<dbReference type="InterPro" id="IPR016177">
    <property type="entry name" value="DNA-bd_dom_sf"/>
</dbReference>
<dbReference type="InterPro" id="IPR054103">
    <property type="entry name" value="CAND6-7_N"/>
</dbReference>
<dbReference type="InterPro" id="IPR001471">
    <property type="entry name" value="AP2/ERF_dom"/>
</dbReference>
<dbReference type="PANTHER" id="PTHR21229">
    <property type="entry name" value="LUNG SEVEN TRANSMEMBRANE RECEPTOR"/>
    <property type="match status" value="1"/>
</dbReference>
<keyword evidence="6" id="KW-0805">Transcription regulation</keyword>
<comment type="subcellular location">
    <subcellularLocation>
        <location evidence="2">Membrane</location>
        <topology evidence="2">Multi-pass membrane protein</topology>
    </subcellularLocation>
    <subcellularLocation>
        <location evidence="1">Nucleus</location>
    </subcellularLocation>
</comment>